<name>A0ABV0FGN7_9NEIS</name>
<evidence type="ECO:0000313" key="2">
    <source>
        <dbReference type="EMBL" id="MEO2219244.1"/>
    </source>
</evidence>
<dbReference type="RefSeq" id="WP_347371811.1">
    <property type="nucleotide sequence ID" value="NZ_JBDOJC010000001.1"/>
</dbReference>
<accession>A0ABV0FGN7</accession>
<feature type="domain" description="DnaJ homologue subfamily C member 28 conserved" evidence="1">
    <location>
        <begin position="16"/>
        <end position="78"/>
    </location>
</feature>
<proteinExistence type="predicted"/>
<evidence type="ECO:0000259" key="1">
    <source>
        <dbReference type="Pfam" id="PF09350"/>
    </source>
</evidence>
<dbReference type="InterPro" id="IPR018961">
    <property type="entry name" value="DnaJ_homolog_subfam-C_membr-28"/>
</dbReference>
<evidence type="ECO:0000313" key="3">
    <source>
        <dbReference type="Proteomes" id="UP001455709"/>
    </source>
</evidence>
<gene>
    <name evidence="2" type="ORF">ABGV49_19500</name>
</gene>
<organism evidence="2 3">
    <name type="scientific">Chromobacterium vaccinii</name>
    <dbReference type="NCBI Taxonomy" id="1108595"/>
    <lineage>
        <taxon>Bacteria</taxon>
        <taxon>Pseudomonadati</taxon>
        <taxon>Pseudomonadota</taxon>
        <taxon>Betaproteobacteria</taxon>
        <taxon>Neisseriales</taxon>
        <taxon>Chromobacteriaceae</taxon>
        <taxon>Chromobacterium</taxon>
    </lineage>
</organism>
<dbReference type="Proteomes" id="UP001455709">
    <property type="component" value="Unassembled WGS sequence"/>
</dbReference>
<comment type="caution">
    <text evidence="2">The sequence shown here is derived from an EMBL/GenBank/DDBJ whole genome shotgun (WGS) entry which is preliminary data.</text>
</comment>
<protein>
    <submittedName>
        <fullName evidence="2">DnaJ family domain-containing protein</fullName>
    </submittedName>
</protein>
<dbReference type="EMBL" id="JBDOJC010000001">
    <property type="protein sequence ID" value="MEO2219244.1"/>
    <property type="molecule type" value="Genomic_DNA"/>
</dbReference>
<dbReference type="Pfam" id="PF09350">
    <property type="entry name" value="DJC28_CD"/>
    <property type="match status" value="1"/>
</dbReference>
<reference evidence="2 3" key="1">
    <citation type="submission" date="2024-05" db="EMBL/GenBank/DDBJ databases">
        <authorList>
            <person name="De Oliveira J.P."/>
            <person name="Noriler S.A."/>
            <person name="De Oliveira A.G."/>
            <person name="Sipoli D.S."/>
        </authorList>
    </citation>
    <scope>NUCLEOTIDE SEQUENCE [LARGE SCALE GENOMIC DNA]</scope>
    <source>
        <strain evidence="2 3">LABIM189</strain>
    </source>
</reference>
<sequence>MAKDLQTFDQEIAAYIRASEKSGELSRTPGWGKPFSFDDGYDATPTELRMGYKILKNAGVVPLEVEMMNELNAMRARLDMLAPESIEAERLRKEIQALQLKVSMQLEALRP</sequence>
<keyword evidence="3" id="KW-1185">Reference proteome</keyword>